<dbReference type="InterPro" id="IPR010718">
    <property type="entry name" value="DUF1294"/>
</dbReference>
<gene>
    <name evidence="2" type="ORF">ACE1CC_03135</name>
</gene>
<feature type="transmembrane region" description="Helical" evidence="1">
    <location>
        <begin position="6"/>
        <end position="25"/>
    </location>
</feature>
<feature type="transmembrane region" description="Helical" evidence="1">
    <location>
        <begin position="248"/>
        <end position="268"/>
    </location>
</feature>
<feature type="transmembrane region" description="Helical" evidence="1">
    <location>
        <begin position="108"/>
        <end position="128"/>
    </location>
</feature>
<feature type="transmembrane region" description="Helical" evidence="1">
    <location>
        <begin position="32"/>
        <end position="65"/>
    </location>
</feature>
<dbReference type="EMBL" id="JBHFNQ010000028">
    <property type="protein sequence ID" value="MFB2875867.1"/>
    <property type="molecule type" value="Genomic_DNA"/>
</dbReference>
<evidence type="ECO:0000313" key="2">
    <source>
        <dbReference type="EMBL" id="MFB2875867.1"/>
    </source>
</evidence>
<keyword evidence="3" id="KW-1185">Reference proteome</keyword>
<dbReference type="RefSeq" id="WP_413269019.1">
    <property type="nucleotide sequence ID" value="NZ_JBHFNQ010000028.1"/>
</dbReference>
<keyword evidence="1" id="KW-0472">Membrane</keyword>
<name>A0ABV4WZD9_9CYAN</name>
<organism evidence="2 3">
    <name type="scientific">Floridaenema aerugineum BLCC-F46</name>
    <dbReference type="NCBI Taxonomy" id="3153654"/>
    <lineage>
        <taxon>Bacteria</taxon>
        <taxon>Bacillati</taxon>
        <taxon>Cyanobacteriota</taxon>
        <taxon>Cyanophyceae</taxon>
        <taxon>Oscillatoriophycideae</taxon>
        <taxon>Aerosakkonematales</taxon>
        <taxon>Aerosakkonemataceae</taxon>
        <taxon>Floridanema</taxon>
        <taxon>Floridanema aerugineum</taxon>
    </lineage>
</organism>
<dbReference type="Proteomes" id="UP001576774">
    <property type="component" value="Unassembled WGS sequence"/>
</dbReference>
<accession>A0ABV4WZD9</accession>
<protein>
    <submittedName>
        <fullName evidence="2">DUF1294 domain-containing protein</fullName>
    </submittedName>
</protein>
<proteinExistence type="predicted"/>
<reference evidence="2 3" key="1">
    <citation type="submission" date="2024-09" db="EMBL/GenBank/DDBJ databases">
        <title>Floridaenema gen nov. (Aerosakkonemataceae, Aerosakkonematales ord. nov., Cyanobacteria) from benthic tropical and subtropical fresh waters, with the description of four new species.</title>
        <authorList>
            <person name="Moretto J.A."/>
            <person name="Berthold D.E."/>
            <person name="Lefler F.W."/>
            <person name="Huang I.-S."/>
            <person name="Laughinghouse H. IV."/>
        </authorList>
    </citation>
    <scope>NUCLEOTIDE SEQUENCE [LARGE SCALE GENOMIC DNA]</scope>
    <source>
        <strain evidence="2 3">BLCC-F46</strain>
    </source>
</reference>
<feature type="transmembrane region" description="Helical" evidence="1">
    <location>
        <begin position="144"/>
        <end position="166"/>
    </location>
</feature>
<evidence type="ECO:0000256" key="1">
    <source>
        <dbReference type="SAM" id="Phobius"/>
    </source>
</evidence>
<sequence length="271" mass="31312">MLELAFAVIAVIAAIYGFQLAIKLISPLLRLLFALVLGVTLFLANILLIVVLTQWLIWFVFYPLLKNHFNWLAFSISQLFIVITLTGIVALFLVIVFGRSSSFKQYGALAAIVNTLIPILVNLSIYHIDYKHRTPSLTEPKLDFFFALFTLSVYLTFINISTYLFYGYDKFRAWIFPKHENYGDPELPPLNHWGQKLARWVERFAPWVKTSRVPEWVLHWHSICGGTLGAFLGQKYFRHKTSKSSFQLVYRITALTQIVLLVATFFLIQRI</sequence>
<evidence type="ECO:0000313" key="3">
    <source>
        <dbReference type="Proteomes" id="UP001576774"/>
    </source>
</evidence>
<dbReference type="Pfam" id="PF06961">
    <property type="entry name" value="DUF1294"/>
    <property type="match status" value="1"/>
</dbReference>
<feature type="transmembrane region" description="Helical" evidence="1">
    <location>
        <begin position="71"/>
        <end position="96"/>
    </location>
</feature>
<keyword evidence="1" id="KW-0812">Transmembrane</keyword>
<comment type="caution">
    <text evidence="2">The sequence shown here is derived from an EMBL/GenBank/DDBJ whole genome shotgun (WGS) entry which is preliminary data.</text>
</comment>
<keyword evidence="1" id="KW-1133">Transmembrane helix</keyword>